<dbReference type="GeneID" id="104765681"/>
<reference evidence="4 5" key="3">
    <citation type="submission" date="2025-05" db="UniProtKB">
        <authorList>
            <consortium name="RefSeq"/>
        </authorList>
    </citation>
    <scope>IDENTIFICATION</scope>
    <source>
        <tissue evidence="4 5">Leaf</tissue>
    </source>
</reference>
<dbReference type="SMART" id="SM00666">
    <property type="entry name" value="PB1"/>
    <property type="match status" value="1"/>
</dbReference>
<accession>A0ABM0XLK2</accession>
<dbReference type="Proteomes" id="UP000694864">
    <property type="component" value="Chromosome 19"/>
</dbReference>
<evidence type="ECO:0000256" key="1">
    <source>
        <dbReference type="SAM" id="MobiDB-lite"/>
    </source>
</evidence>
<evidence type="ECO:0000313" key="4">
    <source>
        <dbReference type="RefSeq" id="XP_010487737.1"/>
    </source>
</evidence>
<dbReference type="Pfam" id="PF00564">
    <property type="entry name" value="PB1"/>
    <property type="match status" value="1"/>
</dbReference>
<feature type="compositionally biased region" description="Polar residues" evidence="1">
    <location>
        <begin position="337"/>
        <end position="361"/>
    </location>
</feature>
<feature type="domain" description="PB1" evidence="2">
    <location>
        <begin position="79"/>
        <end position="171"/>
    </location>
</feature>
<dbReference type="Gene3D" id="3.10.20.90">
    <property type="entry name" value="Phosphatidylinositol 3-kinase Catalytic Subunit, Chain A, domain 1"/>
    <property type="match status" value="1"/>
</dbReference>
<dbReference type="SUPFAM" id="SSF54277">
    <property type="entry name" value="CAD &amp; PB1 domains"/>
    <property type="match status" value="1"/>
</dbReference>
<evidence type="ECO:0000313" key="3">
    <source>
        <dbReference type="Proteomes" id="UP000694864"/>
    </source>
</evidence>
<proteinExistence type="predicted"/>
<evidence type="ECO:0000259" key="2">
    <source>
        <dbReference type="SMART" id="SM00666"/>
    </source>
</evidence>
<sequence>METPLPSLSQQITPNPTSAATVSSAIPAAVKSVVVQQPIDGSPRAVAVDTGGNPEPLAAVPGAKLRLMCSFGGHIMPRPHDKSLTYSGGETRLVVVDRRASLSSLRSRLSSILLNCRSFTLKYQLPSEDLDSLVTITTDEDLENMIEEYDRVTSSATVTATQRIRLFLFANKLETAATMGSLLDGAKSDTWFVDALNQSGLLPRGLSDSAAVNNTLVNLDEASGGDTEIQNLETNAGGENNKRGDLLAPNGVISHQEMHMSSMPDSPMMEAAGSSIGSSSSSPSTSNLPPIRVRVSEDQRIEEQLAHMTFSNMQTQRQFDDGISLMTNRPMMVPSGSMTDGSIAYNNSPSDSAALPSNGQVSPHDDRSDSCVSAGYRKPPLPMQPVTIPPRTIGGYALTSPDSVASDTSISSATSFSKPMYYQDQPPALPKAPSVTQPETTSVQSSHVLPQTETTSPHTTSHIQSQSGTYTTMDQQQHQPTVQQPYLQGVQYIPHASQYFPVYSHQQQNYPVYVMSVPQSQQYVPAGTPPLYPISKPATNSRSEAAQNVYRAAPPHVLQLQQQQHQYMGYTGVPQHTTNANANYGTGVPQHATNANANYSIGAPPQHSTNANTNYGGAYEYTNPPSETVYYHAQPPVANTAIPLASPYQSMTPAAAAAALADMSKQMALDGGNQQQHMAPSQPL</sequence>
<organism evidence="3 5">
    <name type="scientific">Camelina sativa</name>
    <name type="common">False flax</name>
    <name type="synonym">Myagrum sativum</name>
    <dbReference type="NCBI Taxonomy" id="90675"/>
    <lineage>
        <taxon>Eukaryota</taxon>
        <taxon>Viridiplantae</taxon>
        <taxon>Streptophyta</taxon>
        <taxon>Embryophyta</taxon>
        <taxon>Tracheophyta</taxon>
        <taxon>Spermatophyta</taxon>
        <taxon>Magnoliopsida</taxon>
        <taxon>eudicotyledons</taxon>
        <taxon>Gunneridae</taxon>
        <taxon>Pentapetalae</taxon>
        <taxon>rosids</taxon>
        <taxon>malvids</taxon>
        <taxon>Brassicales</taxon>
        <taxon>Brassicaceae</taxon>
        <taxon>Camelineae</taxon>
        <taxon>Camelina</taxon>
    </lineage>
</organism>
<feature type="region of interest" description="Disordered" evidence="1">
    <location>
        <begin position="264"/>
        <end position="288"/>
    </location>
</feature>
<feature type="region of interest" description="Disordered" evidence="1">
    <location>
        <begin position="418"/>
        <end position="480"/>
    </location>
</feature>
<reference evidence="3" key="1">
    <citation type="journal article" date="1997" name="Nucleic Acids Res.">
        <title>tRNAscan-SE: a program for improved detection of transfer RNA genes in genomic sequence.</title>
        <authorList>
            <person name="Lowe T.M."/>
            <person name="Eddy S.R."/>
        </authorList>
    </citation>
    <scope>NUCLEOTIDE SEQUENCE [LARGE SCALE GENOMIC DNA]</scope>
    <source>
        <strain evidence="3">r\DH55</strain>
    </source>
</reference>
<reference evidence="3" key="2">
    <citation type="journal article" date="2014" name="Nat. Commun.">
        <title>The emerging biofuel crop Camelina sativa retains a highly undifferentiated hexaploid genome structure.</title>
        <authorList>
            <person name="Kagale S."/>
            <person name="Koh C."/>
            <person name="Nixon J."/>
            <person name="Bollina V."/>
            <person name="Clarke W.E."/>
            <person name="Tuteja R."/>
            <person name="Spillane C."/>
            <person name="Robinson S.J."/>
            <person name="Links M.G."/>
            <person name="Clarke C."/>
            <person name="Higgins E.E."/>
            <person name="Huebert T."/>
            <person name="Sharpe A.G."/>
            <person name="Parkin I.A."/>
        </authorList>
    </citation>
    <scope>NUCLEOTIDE SEQUENCE [LARGE SCALE GENOMIC DNA]</scope>
    <source>
        <strain evidence="3">r\DH55</strain>
    </source>
</reference>
<dbReference type="RefSeq" id="XP_010487737.1">
    <property type="nucleotide sequence ID" value="XM_010489435.2"/>
</dbReference>
<feature type="region of interest" description="Disordered" evidence="1">
    <location>
        <begin position="337"/>
        <end position="394"/>
    </location>
</feature>
<dbReference type="PANTHER" id="PTHR31066">
    <property type="entry name" value="OS05G0427100 PROTEIN-RELATED"/>
    <property type="match status" value="1"/>
</dbReference>
<evidence type="ECO:0000313" key="5">
    <source>
        <dbReference type="RefSeq" id="XP_010487738.1"/>
    </source>
</evidence>
<keyword evidence="3" id="KW-1185">Reference proteome</keyword>
<protein>
    <submittedName>
        <fullName evidence="4 5">Protein hairless-like</fullName>
    </submittedName>
</protein>
<dbReference type="RefSeq" id="XP_010487738.1">
    <property type="nucleotide sequence ID" value="XM_010489436.2"/>
</dbReference>
<dbReference type="CDD" id="cd06410">
    <property type="entry name" value="PB1_UP2"/>
    <property type="match status" value="1"/>
</dbReference>
<gene>
    <name evidence="4 5" type="primary">LOC104765681</name>
</gene>
<dbReference type="InterPro" id="IPR053198">
    <property type="entry name" value="Gynoecium_Dev_Regulator"/>
</dbReference>
<name>A0ABM0XLK2_CAMSA</name>
<dbReference type="PANTHER" id="PTHR31066:SF68">
    <property type="entry name" value="SERINE_THREONINE-PROTEIN KINASE YAKA-RELATED"/>
    <property type="match status" value="1"/>
</dbReference>
<feature type="compositionally biased region" description="Polar residues" evidence="1">
    <location>
        <begin position="434"/>
        <end position="474"/>
    </location>
</feature>
<feature type="compositionally biased region" description="Low complexity" evidence="1">
    <location>
        <begin position="264"/>
        <end position="286"/>
    </location>
</feature>
<dbReference type="InterPro" id="IPR000270">
    <property type="entry name" value="PB1_dom"/>
</dbReference>